<organism evidence="9 10">
    <name type="scientific">Sphaerisporangium rubeum</name>
    <dbReference type="NCBI Taxonomy" id="321317"/>
    <lineage>
        <taxon>Bacteria</taxon>
        <taxon>Bacillati</taxon>
        <taxon>Actinomycetota</taxon>
        <taxon>Actinomycetes</taxon>
        <taxon>Streptosporangiales</taxon>
        <taxon>Streptosporangiaceae</taxon>
        <taxon>Sphaerisporangium</taxon>
    </lineage>
</organism>
<keyword evidence="3 7" id="KW-0812">Transmembrane</keyword>
<evidence type="ECO:0000256" key="1">
    <source>
        <dbReference type="ARBA" id="ARBA00004651"/>
    </source>
</evidence>
<evidence type="ECO:0000256" key="7">
    <source>
        <dbReference type="SAM" id="Phobius"/>
    </source>
</evidence>
<sequence length="268" mass="28679">MTAEPPPGNGPYGHPQQPDPQYGQQYGQQQYGQPQQGQQYGQPQYGQQQGQPQYGQQQGQSYQQYGQPQDPQYGGAQGYGAPQQGYGQPAYGEHGHQQGYGMDPAGAPALWWERWVARFLDGLIFSVVYGILNSIFFSMFGPSVADILADPSLASGSVILPALLAGVIAFGAYAAYDYVLHSKDGQTLGKKVMKIRLVSAAGGALDSGAVLKRSAIFPGAMVLYGIPVVGWLSSIFVLVLAILILVDKPRHQGPHDKIAGTVVVKAAR</sequence>
<reference evidence="9 10" key="1">
    <citation type="submission" date="2020-08" db="EMBL/GenBank/DDBJ databases">
        <title>Sequencing the genomes of 1000 actinobacteria strains.</title>
        <authorList>
            <person name="Klenk H.-P."/>
        </authorList>
    </citation>
    <scope>NUCLEOTIDE SEQUENCE [LARGE SCALE GENOMIC DNA]</scope>
    <source>
        <strain evidence="9 10">DSM 44936</strain>
    </source>
</reference>
<proteinExistence type="predicted"/>
<feature type="transmembrane region" description="Helical" evidence="7">
    <location>
        <begin position="153"/>
        <end position="176"/>
    </location>
</feature>
<feature type="compositionally biased region" description="Low complexity" evidence="6">
    <location>
        <begin position="12"/>
        <end position="92"/>
    </location>
</feature>
<dbReference type="EMBL" id="JACHIU010000001">
    <property type="protein sequence ID" value="MBB6476816.1"/>
    <property type="molecule type" value="Genomic_DNA"/>
</dbReference>
<dbReference type="AlphaFoldDB" id="A0A7X0IKE4"/>
<comment type="caution">
    <text evidence="9">The sequence shown here is derived from an EMBL/GenBank/DDBJ whole genome shotgun (WGS) entry which is preliminary data.</text>
</comment>
<protein>
    <submittedName>
        <fullName evidence="9">Putative RDD family membrane protein YckC</fullName>
    </submittedName>
</protein>
<dbReference type="Pfam" id="PF06271">
    <property type="entry name" value="RDD"/>
    <property type="match status" value="1"/>
</dbReference>
<gene>
    <name evidence="9" type="ORF">BJ992_006247</name>
</gene>
<dbReference type="PANTHER" id="PTHR36115:SF4">
    <property type="entry name" value="MEMBRANE PROTEIN"/>
    <property type="match status" value="1"/>
</dbReference>
<dbReference type="PANTHER" id="PTHR36115">
    <property type="entry name" value="PROLINE-RICH ANTIGEN HOMOLOG-RELATED"/>
    <property type="match status" value="1"/>
</dbReference>
<evidence type="ECO:0000313" key="10">
    <source>
        <dbReference type="Proteomes" id="UP000555564"/>
    </source>
</evidence>
<feature type="domain" description="RDD" evidence="8">
    <location>
        <begin position="109"/>
        <end position="260"/>
    </location>
</feature>
<dbReference type="InterPro" id="IPR010432">
    <property type="entry name" value="RDD"/>
</dbReference>
<comment type="subcellular location">
    <subcellularLocation>
        <location evidence="1">Cell membrane</location>
        <topology evidence="1">Multi-pass membrane protein</topology>
    </subcellularLocation>
</comment>
<evidence type="ECO:0000313" key="9">
    <source>
        <dbReference type="EMBL" id="MBB6476816.1"/>
    </source>
</evidence>
<keyword evidence="10" id="KW-1185">Reference proteome</keyword>
<keyword evidence="4 7" id="KW-1133">Transmembrane helix</keyword>
<evidence type="ECO:0000256" key="5">
    <source>
        <dbReference type="ARBA" id="ARBA00023136"/>
    </source>
</evidence>
<feature type="transmembrane region" description="Helical" evidence="7">
    <location>
        <begin position="222"/>
        <end position="246"/>
    </location>
</feature>
<accession>A0A7X0IKE4</accession>
<evidence type="ECO:0000259" key="8">
    <source>
        <dbReference type="Pfam" id="PF06271"/>
    </source>
</evidence>
<keyword evidence="5 7" id="KW-0472">Membrane</keyword>
<feature type="transmembrane region" description="Helical" evidence="7">
    <location>
        <begin position="119"/>
        <end position="141"/>
    </location>
</feature>
<evidence type="ECO:0000256" key="6">
    <source>
        <dbReference type="SAM" id="MobiDB-lite"/>
    </source>
</evidence>
<evidence type="ECO:0000256" key="3">
    <source>
        <dbReference type="ARBA" id="ARBA00022692"/>
    </source>
</evidence>
<feature type="region of interest" description="Disordered" evidence="6">
    <location>
        <begin position="1"/>
        <end position="99"/>
    </location>
</feature>
<evidence type="ECO:0000256" key="2">
    <source>
        <dbReference type="ARBA" id="ARBA00022475"/>
    </source>
</evidence>
<dbReference type="InterPro" id="IPR051791">
    <property type="entry name" value="Pra-immunoreactive"/>
</dbReference>
<keyword evidence="2" id="KW-1003">Cell membrane</keyword>
<name>A0A7X0IKE4_9ACTN</name>
<dbReference type="RefSeq" id="WP_184987102.1">
    <property type="nucleotide sequence ID" value="NZ_BAAALO010000006.1"/>
</dbReference>
<dbReference type="Proteomes" id="UP000555564">
    <property type="component" value="Unassembled WGS sequence"/>
</dbReference>
<dbReference type="GO" id="GO:0005886">
    <property type="term" value="C:plasma membrane"/>
    <property type="evidence" value="ECO:0007669"/>
    <property type="project" value="UniProtKB-SubCell"/>
</dbReference>
<evidence type="ECO:0000256" key="4">
    <source>
        <dbReference type="ARBA" id="ARBA00022989"/>
    </source>
</evidence>